<dbReference type="AlphaFoldDB" id="A0A067T9Z7"/>
<dbReference type="EMBL" id="KL142378">
    <property type="protein sequence ID" value="KDR76734.1"/>
    <property type="molecule type" value="Genomic_DNA"/>
</dbReference>
<feature type="compositionally biased region" description="Acidic residues" evidence="1">
    <location>
        <begin position="1109"/>
        <end position="1137"/>
    </location>
</feature>
<name>A0A067T9Z7_GALM3</name>
<feature type="region of interest" description="Disordered" evidence="1">
    <location>
        <begin position="788"/>
        <end position="807"/>
    </location>
</feature>
<dbReference type="STRING" id="685588.A0A067T9Z7"/>
<evidence type="ECO:0000313" key="2">
    <source>
        <dbReference type="EMBL" id="KDR76734.1"/>
    </source>
</evidence>
<organism evidence="2 3">
    <name type="scientific">Galerina marginata (strain CBS 339.88)</name>
    <dbReference type="NCBI Taxonomy" id="685588"/>
    <lineage>
        <taxon>Eukaryota</taxon>
        <taxon>Fungi</taxon>
        <taxon>Dikarya</taxon>
        <taxon>Basidiomycota</taxon>
        <taxon>Agaricomycotina</taxon>
        <taxon>Agaricomycetes</taxon>
        <taxon>Agaricomycetidae</taxon>
        <taxon>Agaricales</taxon>
        <taxon>Agaricineae</taxon>
        <taxon>Strophariaceae</taxon>
        <taxon>Galerina</taxon>
    </lineage>
</organism>
<dbReference type="HOGENOM" id="CLU_002498_0_1_1"/>
<dbReference type="Proteomes" id="UP000027222">
    <property type="component" value="Unassembled WGS sequence"/>
</dbReference>
<keyword evidence="3" id="KW-1185">Reference proteome</keyword>
<accession>A0A067T9Z7</accession>
<feature type="compositionally biased region" description="Basic residues" evidence="1">
    <location>
        <begin position="684"/>
        <end position="694"/>
    </location>
</feature>
<protein>
    <submittedName>
        <fullName evidence="2">Uncharacterized protein</fullName>
    </submittedName>
</protein>
<gene>
    <name evidence="2" type="ORF">GALMADRAFT_225666</name>
</gene>
<dbReference type="OrthoDB" id="2687259at2759"/>
<feature type="region of interest" description="Disordered" evidence="1">
    <location>
        <begin position="1"/>
        <end position="82"/>
    </location>
</feature>
<evidence type="ECO:0000313" key="3">
    <source>
        <dbReference type="Proteomes" id="UP000027222"/>
    </source>
</evidence>
<feature type="region of interest" description="Disordered" evidence="1">
    <location>
        <begin position="684"/>
        <end position="708"/>
    </location>
</feature>
<proteinExistence type="predicted"/>
<feature type="compositionally biased region" description="Acidic residues" evidence="1">
    <location>
        <begin position="1145"/>
        <end position="1168"/>
    </location>
</feature>
<dbReference type="InterPro" id="IPR041078">
    <property type="entry name" value="Plavaka"/>
</dbReference>
<evidence type="ECO:0000256" key="1">
    <source>
        <dbReference type="SAM" id="MobiDB-lite"/>
    </source>
</evidence>
<dbReference type="Pfam" id="PF18759">
    <property type="entry name" value="Plavaka"/>
    <property type="match status" value="1"/>
</dbReference>
<sequence length="1183" mass="135467">MDIDPMPAEPDAPPPKAPTPPLFVPPPTRSGRTRKFPQKFTDFLPNSTTRLPHLPEREPPAPKPAPKRQEYSPEPIAASPEPEPVVLRTQPNEFGLYRVYVSYPTKEIDDNDNLDDLCDSPGLATAQSSNQSRWWKAMGVTPSHESRGLFAPFMNATVFRILNWFYSGSNLKSVGELNRLVNDDFSAKRELQRLDNDDKKSSPFAEENGWKTSTVKIPLPAERVKHRSEADAPILEVPNVHHRSLVEVITTAFKDETAAQLHLTPFRLFWKPTPDSTPERVITELYNADAFIEEHKKILKQTPEPGPQLETGVIGMMLWSDSTHLANFGDASLWPAYLFFGNHSQYFRGSPNNFAAHHIAYFPSLPSDLQDIYMKAFDGIAASAATITHLKRELMHAVWLLLLDPEFMYAYVHGIVMECADGIIRRLFPRFFTYSADYPEKILLATIRYLARCPCPRCGIQKRRIGGLGTHVDNQRRQHIRVDTQQRQEKVEISRKWIFVHGKGVKSKPVEDLLQEDSYIPTRNAFSTRLFEFGFNFFSMFVPDLLHEFELGVWKAIFTHLMRILYAIGENCIQKLNWRYRRVQTFGRDTIRRFSNNASAMKKLAARDFEDLLQCSMPVFEGLFPGRDDQFVQDMLFTLCTWHAYAKLRLHTTSTLIGLKASTRSLGQLLRDFLPREEAARVRRRANAAKKGNSKKANPDGKNPKKSRVRKLFNLLTYKLHALGDYVAAILQFGPSNSYSTQTGELEHRRVKRFYARTNKGRTFQRQISKHHRRERILRRIASRVKLSQTQAESSIPSHPTQHQPSVNITTPAPAPPIHLDTPIVPFDQSDALPATLPEQHHHISNSKRHSLNVFRWLDDNEGDPALTNFLPNLKDHLLSRLLGHETDEIFYSDDERDNLQISNDLIFRHKVIRINYTTYDLRRSQDSINPRTHADIMTLSGEDDNAENHPYSYARVLGIFHVDVKQRGPQSKSSQTRRMDFLWVRWFEIDRGYAAGWKARRLHRIRFVNSDSPTAFGFLDPSDVIRGSHLLPAFAHGTTGRLLGPSIARRADEKDLEDRDWKYLYVNMFVDRDMFVRFLGGGVGHKATNTYTSGLRPEFDSASSFEMDCGEDDGPDMADVDEEEKDEDEVDSEDEDWGYKSGESDSEEEEGEDSWEDDESGAEDGEEPWGMTDGEAVGYAEF</sequence>
<feature type="compositionally biased region" description="Pro residues" evidence="1">
    <location>
        <begin position="7"/>
        <end position="28"/>
    </location>
</feature>
<feature type="region of interest" description="Disordered" evidence="1">
    <location>
        <begin position="1103"/>
        <end position="1183"/>
    </location>
</feature>
<reference evidence="3" key="1">
    <citation type="journal article" date="2014" name="Proc. Natl. Acad. Sci. U.S.A.">
        <title>Extensive sampling of basidiomycete genomes demonstrates inadequacy of the white-rot/brown-rot paradigm for wood decay fungi.</title>
        <authorList>
            <person name="Riley R."/>
            <person name="Salamov A.A."/>
            <person name="Brown D.W."/>
            <person name="Nagy L.G."/>
            <person name="Floudas D."/>
            <person name="Held B.W."/>
            <person name="Levasseur A."/>
            <person name="Lombard V."/>
            <person name="Morin E."/>
            <person name="Otillar R."/>
            <person name="Lindquist E.A."/>
            <person name="Sun H."/>
            <person name="LaButti K.M."/>
            <person name="Schmutz J."/>
            <person name="Jabbour D."/>
            <person name="Luo H."/>
            <person name="Baker S.E."/>
            <person name="Pisabarro A.G."/>
            <person name="Walton J.D."/>
            <person name="Blanchette R.A."/>
            <person name="Henrissat B."/>
            <person name="Martin F."/>
            <person name="Cullen D."/>
            <person name="Hibbett D.S."/>
            <person name="Grigoriev I.V."/>
        </authorList>
    </citation>
    <scope>NUCLEOTIDE SEQUENCE [LARGE SCALE GENOMIC DNA]</scope>
    <source>
        <strain evidence="3">CBS 339.88</strain>
    </source>
</reference>